<evidence type="ECO:0000313" key="2">
    <source>
        <dbReference type="EMBL" id="MDI1486414.1"/>
    </source>
</evidence>
<dbReference type="Proteomes" id="UP001161017">
    <property type="component" value="Unassembled WGS sequence"/>
</dbReference>
<protein>
    <recommendedName>
        <fullName evidence="4">Phosphoserine phosphatase</fullName>
    </recommendedName>
</protein>
<keyword evidence="1" id="KW-0378">Hydrolase</keyword>
<gene>
    <name evidence="2" type="ORF">OHK93_005642</name>
</gene>
<dbReference type="GO" id="GO:0016791">
    <property type="term" value="F:phosphatase activity"/>
    <property type="evidence" value="ECO:0007669"/>
    <property type="project" value="InterPro"/>
</dbReference>
<dbReference type="Pfam" id="PF12710">
    <property type="entry name" value="HAD"/>
    <property type="match status" value="1"/>
</dbReference>
<evidence type="ECO:0008006" key="4">
    <source>
        <dbReference type="Google" id="ProtNLM"/>
    </source>
</evidence>
<comment type="caution">
    <text evidence="2">The sequence shown here is derived from an EMBL/GenBank/DDBJ whole genome shotgun (WGS) entry which is preliminary data.</text>
</comment>
<dbReference type="InterPro" id="IPR036412">
    <property type="entry name" value="HAD-like_sf"/>
</dbReference>
<dbReference type="InterPro" id="IPR050849">
    <property type="entry name" value="HAD-like_hydrolase_phosphatase"/>
</dbReference>
<keyword evidence="3" id="KW-1185">Reference proteome</keyword>
<dbReference type="Gene3D" id="3.40.50.1000">
    <property type="entry name" value="HAD superfamily/HAD-like"/>
    <property type="match status" value="2"/>
</dbReference>
<dbReference type="PANTHER" id="PTHR28181:SF2">
    <property type="entry name" value="PHOSPHORIC MONOESTER HYDROLASE"/>
    <property type="match status" value="1"/>
</dbReference>
<organism evidence="2 3">
    <name type="scientific">Ramalina farinacea</name>
    <dbReference type="NCBI Taxonomy" id="258253"/>
    <lineage>
        <taxon>Eukaryota</taxon>
        <taxon>Fungi</taxon>
        <taxon>Dikarya</taxon>
        <taxon>Ascomycota</taxon>
        <taxon>Pezizomycotina</taxon>
        <taxon>Lecanoromycetes</taxon>
        <taxon>OSLEUM clade</taxon>
        <taxon>Lecanoromycetidae</taxon>
        <taxon>Lecanorales</taxon>
        <taxon>Lecanorineae</taxon>
        <taxon>Ramalinaceae</taxon>
        <taxon>Ramalina</taxon>
    </lineage>
</organism>
<sequence length="289" mass="32426">MPFPQTLEAKPKIIFFTDFDGTITLKDSNDWMTDNLGFGQEKRRQGNLDTLHDKVTFRESFQDMMDSVKQPFPECIRLLCENIKLDPYFNDFYQWSRQVGVPVIVLSSGMTPIIRGLLVHLIGPEANDIEIVSNEVVDRPPKKKEEEGGWQIQFHDDSGFGHDKSLTIRPYAKHFEAHPDEPKPVMLYAGDGKPNCPGRSLNTGACLVLAVSSQTLPGVSDLSAARETDLLFAKEGYDLVVYCQKQGIPYTTFKDWQSIMATTKAIFEGKTTVKEVAAESAEKAKQGKD</sequence>
<dbReference type="NCBIfam" id="TIGR01488">
    <property type="entry name" value="HAD-SF-IB"/>
    <property type="match status" value="1"/>
</dbReference>
<dbReference type="InterPro" id="IPR006384">
    <property type="entry name" value="HAD_hydro_PyrdxlP_Pase-like"/>
</dbReference>
<name>A0AA43QIS4_9LECA</name>
<dbReference type="InterPro" id="IPR023214">
    <property type="entry name" value="HAD_sf"/>
</dbReference>
<dbReference type="AlphaFoldDB" id="A0AA43QIS4"/>
<dbReference type="NCBIfam" id="TIGR01489">
    <property type="entry name" value="DKMTPPase-SF"/>
    <property type="match status" value="1"/>
</dbReference>
<dbReference type="PANTHER" id="PTHR28181">
    <property type="entry name" value="UPF0655 PROTEIN YCR015C"/>
    <property type="match status" value="1"/>
</dbReference>
<evidence type="ECO:0000256" key="1">
    <source>
        <dbReference type="ARBA" id="ARBA00022801"/>
    </source>
</evidence>
<reference evidence="2" key="1">
    <citation type="journal article" date="2023" name="Genome Biol. Evol.">
        <title>First Whole Genome Sequence and Flow Cytometry Genome Size Data for the Lichen-Forming Fungus Ramalina farinacea (Ascomycota).</title>
        <authorList>
            <person name="Llewellyn T."/>
            <person name="Mian S."/>
            <person name="Hill R."/>
            <person name="Leitch I.J."/>
            <person name="Gaya E."/>
        </authorList>
    </citation>
    <scope>NUCLEOTIDE SEQUENCE</scope>
    <source>
        <strain evidence="2">LIQ254RAFAR</strain>
    </source>
</reference>
<proteinExistence type="predicted"/>
<dbReference type="SUPFAM" id="SSF56784">
    <property type="entry name" value="HAD-like"/>
    <property type="match status" value="1"/>
</dbReference>
<evidence type="ECO:0000313" key="3">
    <source>
        <dbReference type="Proteomes" id="UP001161017"/>
    </source>
</evidence>
<dbReference type="EMBL" id="JAPUFD010000003">
    <property type="protein sequence ID" value="MDI1486414.1"/>
    <property type="molecule type" value="Genomic_DNA"/>
</dbReference>
<accession>A0AA43QIS4</accession>